<gene>
    <name evidence="3" type="ORF">H0486_03700</name>
</gene>
<dbReference type="PROSITE" id="PS51084">
    <property type="entry name" value="HIT_2"/>
    <property type="match status" value="1"/>
</dbReference>
<dbReference type="RefSeq" id="WP_228351714.1">
    <property type="nucleotide sequence ID" value="NZ_JACEGA010000001.1"/>
</dbReference>
<accession>A0A839JXM6</accession>
<feature type="domain" description="HIT" evidence="2">
    <location>
        <begin position="7"/>
        <end position="109"/>
    </location>
</feature>
<reference evidence="3 4" key="1">
    <citation type="submission" date="2020-07" db="EMBL/GenBank/DDBJ databases">
        <title>Characterization and genome sequencing of isolate MD1, a novel member within the family Lachnospiraceae.</title>
        <authorList>
            <person name="Rettenmaier R."/>
            <person name="Di Bello L."/>
            <person name="Zinser C."/>
            <person name="Scheitz K."/>
            <person name="Liebl W."/>
            <person name="Zverlov V."/>
        </authorList>
    </citation>
    <scope>NUCLEOTIDE SEQUENCE [LARGE SCALE GENOMIC DNA]</scope>
    <source>
        <strain evidence="3 4">MD1</strain>
    </source>
</reference>
<protein>
    <submittedName>
        <fullName evidence="3">HIT family protein</fullName>
    </submittedName>
</protein>
<organism evidence="3 4">
    <name type="scientific">Variimorphobacter saccharofermentans</name>
    <dbReference type="NCBI Taxonomy" id="2755051"/>
    <lineage>
        <taxon>Bacteria</taxon>
        <taxon>Bacillati</taxon>
        <taxon>Bacillota</taxon>
        <taxon>Clostridia</taxon>
        <taxon>Lachnospirales</taxon>
        <taxon>Lachnospiraceae</taxon>
        <taxon>Variimorphobacter</taxon>
    </lineage>
</organism>
<dbReference type="Proteomes" id="UP000574276">
    <property type="component" value="Unassembled WGS sequence"/>
</dbReference>
<dbReference type="InterPro" id="IPR036265">
    <property type="entry name" value="HIT-like_sf"/>
</dbReference>
<evidence type="ECO:0000256" key="1">
    <source>
        <dbReference type="PROSITE-ProRule" id="PRU00464"/>
    </source>
</evidence>
<dbReference type="Gene3D" id="3.30.428.10">
    <property type="entry name" value="HIT-like"/>
    <property type="match status" value="1"/>
</dbReference>
<keyword evidence="4" id="KW-1185">Reference proteome</keyword>
<dbReference type="EMBL" id="JACEGA010000001">
    <property type="protein sequence ID" value="MBB2181978.1"/>
    <property type="molecule type" value="Genomic_DNA"/>
</dbReference>
<evidence type="ECO:0000259" key="2">
    <source>
        <dbReference type="PROSITE" id="PS51084"/>
    </source>
</evidence>
<sequence>MSCLICDRIEMIKNGTNPYFVYEMETGYVVVGDFQRFKGYTLFLCKRHVSELHELPKEFRIKYLEEMSLVAEAVYQVFHPDKLNYELLGNGDSHVHWHIFPRRDGDTPKRGPVWQLSAEELYHDQYRPDKESLQHMTLTLREKLIQYKKED</sequence>
<dbReference type="GO" id="GO:0003824">
    <property type="term" value="F:catalytic activity"/>
    <property type="evidence" value="ECO:0007669"/>
    <property type="project" value="InterPro"/>
</dbReference>
<feature type="short sequence motif" description="Histidine triad motif" evidence="1">
    <location>
        <begin position="94"/>
        <end position="98"/>
    </location>
</feature>
<dbReference type="InterPro" id="IPR011146">
    <property type="entry name" value="HIT-like"/>
</dbReference>
<proteinExistence type="predicted"/>
<dbReference type="Pfam" id="PF01230">
    <property type="entry name" value="HIT"/>
    <property type="match status" value="1"/>
</dbReference>
<name>A0A839JXM6_9FIRM</name>
<comment type="caution">
    <text evidence="3">The sequence shown here is derived from an EMBL/GenBank/DDBJ whole genome shotgun (WGS) entry which is preliminary data.</text>
</comment>
<evidence type="ECO:0000313" key="3">
    <source>
        <dbReference type="EMBL" id="MBB2181978.1"/>
    </source>
</evidence>
<dbReference type="SUPFAM" id="SSF54197">
    <property type="entry name" value="HIT-like"/>
    <property type="match status" value="1"/>
</dbReference>
<evidence type="ECO:0000313" key="4">
    <source>
        <dbReference type="Proteomes" id="UP000574276"/>
    </source>
</evidence>
<dbReference type="AlphaFoldDB" id="A0A839JXM6"/>